<keyword evidence="2" id="KW-1185">Reference proteome</keyword>
<accession>A0ACC5RE61</accession>
<evidence type="ECO:0000313" key="2">
    <source>
        <dbReference type="Proteomes" id="UP000616151"/>
    </source>
</evidence>
<dbReference type="EMBL" id="JAENHL010000008">
    <property type="protein sequence ID" value="MBK1870903.1"/>
    <property type="molecule type" value="Genomic_DNA"/>
</dbReference>
<dbReference type="Proteomes" id="UP000616151">
    <property type="component" value="Unassembled WGS sequence"/>
</dbReference>
<organism evidence="1 2">
    <name type="scientific">Taklimakanibacter albus</name>
    <dbReference type="NCBI Taxonomy" id="2800327"/>
    <lineage>
        <taxon>Bacteria</taxon>
        <taxon>Pseudomonadati</taxon>
        <taxon>Pseudomonadota</taxon>
        <taxon>Alphaproteobacteria</taxon>
        <taxon>Hyphomicrobiales</taxon>
        <taxon>Aestuariivirgaceae</taxon>
        <taxon>Taklimakanibacter</taxon>
    </lineage>
</organism>
<name>A0ACC5RE61_9HYPH</name>
<evidence type="ECO:0000313" key="1">
    <source>
        <dbReference type="EMBL" id="MBK1870903.1"/>
    </source>
</evidence>
<protein>
    <submittedName>
        <fullName evidence="1">Glyoxylate/hydroxypyruvate reductase A</fullName>
    </submittedName>
</protein>
<proteinExistence type="predicted"/>
<comment type="caution">
    <text evidence="1">The sequence shown here is derived from an EMBL/GenBank/DDBJ whole genome shotgun (WGS) entry which is preliminary data.</text>
</comment>
<reference evidence="1" key="1">
    <citation type="submission" date="2021-01" db="EMBL/GenBank/DDBJ databases">
        <authorList>
            <person name="Sun Q."/>
        </authorList>
    </citation>
    <scope>NUCLEOTIDE SEQUENCE</scope>
    <source>
        <strain evidence="1">YIM B02566</strain>
    </source>
</reference>
<sequence>MALIYLINSWPVEEWTTAMRRQAPDLDIRTWPDAGRLEDITYAMAWLPPANVLKSLPNLKLIFSLGAGVDAILKDPTLPDDVPLARIAEPDLTMRMSEYVVLQVLLHHRQQRRHDENQRHRRWEPFPERSASAVSVGVMGLGVLGTDAAQKLKLLGFKVAGWSRSRKSIPGIDCFAGPQEFDSFLERTDILVCLLPHTPETTGIINRDLIAKLSRKGPLGAPVIINAGRGKQQVEGDILAALDSGALHAASLDVFATEPLPESSPFWLHPKVTVTPHAAADSDPEMITAYVLRQIRRHQQGLSVENIVDRKRGY</sequence>
<gene>
    <name evidence="1" type="ORF">JHL16_31345</name>
</gene>